<dbReference type="GO" id="GO:0016887">
    <property type="term" value="F:ATP hydrolysis activity"/>
    <property type="evidence" value="ECO:0007669"/>
    <property type="project" value="TreeGrafter"/>
</dbReference>
<sequence length="497" mass="56388">MIQNLQRIIGHYHHGGDKWQNTDRLELTTRRGDPRRISTPQPYLYCILTPSLSLFSIFVVSQEHILVNMSAQNSAGIQTLLDAEREAQKIVQQDRTKRIRDAKSEAQKEIEEYRNQKEQEFKKFEAEHSSGYKKAEEDANKEAELKLQEIKEAGNSKGAKKMRYAVVTLRANNRFVSLKSVCRYPRLNHRIPREFHSLTCRSHLHEATGSDPRLEGLGKVIEDEYAAIRKDYDTPKHAIVLAHGLLGFDELRLAGPYFPSVQYWRGIKEALLVKGIEVITATVPPSGSIEARAEELAKDIAAGAQGKAVNIIAGLDSRYMISHLRPKNFKVLSLTTIATPHRGSSVADYLLKQIGDERLAQVYYALEQIKFETGAFAQLTRNYMEKTFNPTTPDVEDVRYFSYGASMQPSFWSVFRLSHRYLEQVEGHNDGLVSVASSRWGGEDGYKGTLMGVNHLDLINWTNRLKWLAGEVTGNRRRFNALAFYLAIADMLAKEGL</sequence>
<comment type="similarity">
    <text evidence="1">Belongs to the V-ATPase G subunit family.</text>
</comment>
<dbReference type="Proteomes" id="UP000037505">
    <property type="component" value="Unassembled WGS sequence"/>
</dbReference>
<comment type="caution">
    <text evidence="6">The sequence shown here is derived from an EMBL/GenBank/DDBJ whole genome shotgun (WGS) entry which is preliminary data.</text>
</comment>
<protein>
    <recommendedName>
        <fullName evidence="8">Triacylglycerol lipase</fullName>
    </recommendedName>
</protein>
<keyword evidence="3" id="KW-0375">Hydrogen ion transport</keyword>
<keyword evidence="5" id="KW-0175">Coiled coil</keyword>
<feature type="coiled-coil region" evidence="5">
    <location>
        <begin position="96"/>
        <end position="153"/>
    </location>
</feature>
<evidence type="ECO:0000256" key="4">
    <source>
        <dbReference type="ARBA" id="ARBA00023065"/>
    </source>
</evidence>
<evidence type="ECO:0000313" key="6">
    <source>
        <dbReference type="EMBL" id="KNG90277.1"/>
    </source>
</evidence>
<reference evidence="6 7" key="1">
    <citation type="submission" date="2014-06" db="EMBL/GenBank/DDBJ databases">
        <title>The Genome of the Aflatoxigenic Filamentous Fungus Aspergillus nomius.</title>
        <authorList>
            <person name="Moore M.G."/>
            <person name="Shannon B.M."/>
            <person name="Brian M.M."/>
        </authorList>
    </citation>
    <scope>NUCLEOTIDE SEQUENCE [LARGE SCALE GENOMIC DNA]</scope>
    <source>
        <strain evidence="6 7">NRRL 13137</strain>
    </source>
</reference>
<dbReference type="InterPro" id="IPR005124">
    <property type="entry name" value="V-ATPase_G"/>
</dbReference>
<keyword evidence="4" id="KW-0406">Ion transport</keyword>
<evidence type="ECO:0000256" key="5">
    <source>
        <dbReference type="SAM" id="Coils"/>
    </source>
</evidence>
<dbReference type="Gene3D" id="1.20.5.2950">
    <property type="match status" value="1"/>
</dbReference>
<dbReference type="GeneID" id="26803634"/>
<keyword evidence="7" id="KW-1185">Reference proteome</keyword>
<dbReference type="Pfam" id="PF03179">
    <property type="entry name" value="V-ATPase_G"/>
    <property type="match status" value="1"/>
</dbReference>
<dbReference type="Gene3D" id="3.40.50.1820">
    <property type="entry name" value="alpha/beta hydrolase"/>
    <property type="match status" value="1"/>
</dbReference>
<dbReference type="AlphaFoldDB" id="A0A0L1JF17"/>
<evidence type="ECO:0008006" key="8">
    <source>
        <dbReference type="Google" id="ProtNLM"/>
    </source>
</evidence>
<gene>
    <name evidence="6" type="ORF">ANOM_001830</name>
</gene>
<keyword evidence="2" id="KW-0813">Transport</keyword>
<dbReference type="RefSeq" id="XP_015411200.1">
    <property type="nucleotide sequence ID" value="XM_015547087.1"/>
</dbReference>
<dbReference type="OrthoDB" id="5592486at2759"/>
<dbReference type="InterPro" id="IPR029058">
    <property type="entry name" value="AB_hydrolase_fold"/>
</dbReference>
<dbReference type="STRING" id="1509407.A0A0L1JF17"/>
<evidence type="ECO:0000256" key="1">
    <source>
        <dbReference type="ARBA" id="ARBA00010066"/>
    </source>
</evidence>
<evidence type="ECO:0000313" key="7">
    <source>
        <dbReference type="Proteomes" id="UP000037505"/>
    </source>
</evidence>
<dbReference type="GO" id="GO:0046961">
    <property type="term" value="F:proton-transporting ATPase activity, rotational mechanism"/>
    <property type="evidence" value="ECO:0007669"/>
    <property type="project" value="InterPro"/>
</dbReference>
<accession>A0A0L1JF17</accession>
<dbReference type="PANTHER" id="PTHR12713">
    <property type="entry name" value="VACUOLAR ATP SYNTHASE SUBUNIT G"/>
    <property type="match status" value="1"/>
</dbReference>
<dbReference type="EMBL" id="JNOM01000016">
    <property type="protein sequence ID" value="KNG90277.1"/>
    <property type="molecule type" value="Genomic_DNA"/>
</dbReference>
<name>A0A0L1JF17_ASPN3</name>
<dbReference type="NCBIfam" id="TIGR01147">
    <property type="entry name" value="V_ATP_synt_G"/>
    <property type="match status" value="1"/>
</dbReference>
<organism evidence="6 7">
    <name type="scientific">Aspergillus nomiae NRRL (strain ATCC 15546 / NRRL 13137 / CBS 260.88 / M93)</name>
    <dbReference type="NCBI Taxonomy" id="1509407"/>
    <lineage>
        <taxon>Eukaryota</taxon>
        <taxon>Fungi</taxon>
        <taxon>Dikarya</taxon>
        <taxon>Ascomycota</taxon>
        <taxon>Pezizomycotina</taxon>
        <taxon>Eurotiomycetes</taxon>
        <taxon>Eurotiomycetidae</taxon>
        <taxon>Eurotiales</taxon>
        <taxon>Aspergillaceae</taxon>
        <taxon>Aspergillus</taxon>
        <taxon>Aspergillus subgen. Circumdati</taxon>
    </lineage>
</organism>
<evidence type="ECO:0000256" key="2">
    <source>
        <dbReference type="ARBA" id="ARBA00022448"/>
    </source>
</evidence>
<evidence type="ECO:0000256" key="3">
    <source>
        <dbReference type="ARBA" id="ARBA00022781"/>
    </source>
</evidence>
<dbReference type="SUPFAM" id="SSF53474">
    <property type="entry name" value="alpha/beta-Hydrolases"/>
    <property type="match status" value="1"/>
</dbReference>
<proteinExistence type="inferred from homology"/>
<dbReference type="GO" id="GO:0000221">
    <property type="term" value="C:vacuolar proton-transporting V-type ATPase, V1 domain"/>
    <property type="evidence" value="ECO:0007669"/>
    <property type="project" value="TreeGrafter"/>
</dbReference>
<dbReference type="PANTHER" id="PTHR12713:SF11">
    <property type="entry name" value="V-TYPE PROTON ATPASE SUBUNIT G"/>
    <property type="match status" value="1"/>
</dbReference>